<gene>
    <name evidence="2" type="ORF">M0K77_002388</name>
    <name evidence="1" type="ORF">M0K77_RS11940</name>
</gene>
<dbReference type="InterPro" id="IPR021352">
    <property type="entry name" value="DUF2971"/>
</dbReference>
<sequence>MANLYKYMSADVADVLLVDDNNFSIKFSHLHEYNDPYEFFLTISYQRSAQELAFYNEMISMIQKQPVSCFSKSPINIPMWAHYANNSAGFVIEIDEEKLMSHISSIGFENVSSINDVQYYDTPSEEIEQYVQRAYHICKPRYIAYLQRLIRISAYLRKKTCWNYELERRLILSDDALIKPNDKLMILAVPLNCIKSIIIGPKADSELKNKLTKVSKLAQCKIYQMIIGKSTSTPYLIDDKNKTLIFNGFAIKKQKSSCKKCFEPVSPEQKICSWCSITQKERNDAAYRNSFRMLDRAGILESYLKNHGGIIRKTP</sequence>
<accession>A0AAD2VSI0</accession>
<comment type="caution">
    <text evidence="1">The sequence shown here is derived from an EMBL/GenBank/DDBJ whole genome shotgun (WGS) entry which is preliminary data.</text>
</comment>
<name>A0AAD2VSI0_PRORE</name>
<evidence type="ECO:0000313" key="2">
    <source>
        <dbReference type="EMBL" id="EMR4590062.1"/>
    </source>
</evidence>
<dbReference type="EMBL" id="ABEXCJ050000003">
    <property type="protein sequence ID" value="EMR4590062.1"/>
    <property type="molecule type" value="Genomic_DNA"/>
</dbReference>
<reference evidence="1" key="1">
    <citation type="submission" date="2023-10" db="EMBL/GenBank/DDBJ databases">
        <authorList>
            <consortium name="Clinical and Environmental Microbiology Branch: Whole genome sequencing antimicrobial resistance pathogens in the healthcare setting"/>
        </authorList>
    </citation>
    <scope>NUCLEOTIDE SEQUENCE</scope>
    <source>
        <strain evidence="1">2020QW-00022</strain>
    </source>
</reference>
<dbReference type="EMBL" id="ABEXCJ040000003">
    <property type="protein sequence ID" value="ELR5217875.1"/>
    <property type="molecule type" value="Genomic_DNA"/>
</dbReference>
<evidence type="ECO:0000313" key="1">
    <source>
        <dbReference type="EMBL" id="ELR5217875.1"/>
    </source>
</evidence>
<protein>
    <submittedName>
        <fullName evidence="1">DUF2971 domain-containing protein</fullName>
    </submittedName>
</protein>
<proteinExistence type="predicted"/>
<organism evidence="1">
    <name type="scientific">Providencia rettgeri</name>
    <dbReference type="NCBI Taxonomy" id="587"/>
    <lineage>
        <taxon>Bacteria</taxon>
        <taxon>Pseudomonadati</taxon>
        <taxon>Pseudomonadota</taxon>
        <taxon>Gammaproteobacteria</taxon>
        <taxon>Enterobacterales</taxon>
        <taxon>Morganellaceae</taxon>
        <taxon>Providencia</taxon>
    </lineage>
</organism>
<dbReference type="Pfam" id="PF11185">
    <property type="entry name" value="DUF2971"/>
    <property type="match status" value="1"/>
</dbReference>
<dbReference type="AlphaFoldDB" id="A0AAD2VSI0"/>
<dbReference type="RefSeq" id="WP_213914330.1">
    <property type="nucleotide sequence ID" value="NZ_ABFNOU020000005.1"/>
</dbReference>